<dbReference type="GO" id="GO:1904680">
    <property type="term" value="F:peptide transmembrane transporter activity"/>
    <property type="evidence" value="ECO:0007669"/>
    <property type="project" value="TreeGrafter"/>
</dbReference>
<dbReference type="Gene3D" id="3.40.190.10">
    <property type="entry name" value="Periplasmic binding protein-like II"/>
    <property type="match status" value="1"/>
</dbReference>
<proteinExistence type="inferred from homology"/>
<evidence type="ECO:0000256" key="1">
    <source>
        <dbReference type="ARBA" id="ARBA00004196"/>
    </source>
</evidence>
<dbReference type="InterPro" id="IPR039424">
    <property type="entry name" value="SBP_5"/>
</dbReference>
<dbReference type="AlphaFoldDB" id="A0A933SDR3"/>
<dbReference type="EMBL" id="JACRIW010000087">
    <property type="protein sequence ID" value="MBI5170257.1"/>
    <property type="molecule type" value="Genomic_DNA"/>
</dbReference>
<accession>A0A933SDR3</accession>
<dbReference type="GO" id="GO:0015833">
    <property type="term" value="P:peptide transport"/>
    <property type="evidence" value="ECO:0007669"/>
    <property type="project" value="TreeGrafter"/>
</dbReference>
<evidence type="ECO:0000256" key="4">
    <source>
        <dbReference type="ARBA" id="ARBA00022729"/>
    </source>
</evidence>
<dbReference type="PROSITE" id="PS51257">
    <property type="entry name" value="PROKAR_LIPOPROTEIN"/>
    <property type="match status" value="1"/>
</dbReference>
<evidence type="ECO:0000313" key="7">
    <source>
        <dbReference type="EMBL" id="MBI5170257.1"/>
    </source>
</evidence>
<comment type="similarity">
    <text evidence="2">Belongs to the bacterial solute-binding protein 5 family.</text>
</comment>
<evidence type="ECO:0000256" key="3">
    <source>
        <dbReference type="ARBA" id="ARBA00022448"/>
    </source>
</evidence>
<dbReference type="Proteomes" id="UP000696931">
    <property type="component" value="Unassembled WGS sequence"/>
</dbReference>
<evidence type="ECO:0000256" key="5">
    <source>
        <dbReference type="SAM" id="SignalP"/>
    </source>
</evidence>
<dbReference type="InterPro" id="IPR000914">
    <property type="entry name" value="SBP_5_dom"/>
</dbReference>
<evidence type="ECO:0000259" key="6">
    <source>
        <dbReference type="Pfam" id="PF00496"/>
    </source>
</evidence>
<keyword evidence="3" id="KW-0813">Transport</keyword>
<reference evidence="7" key="1">
    <citation type="submission" date="2020-07" db="EMBL/GenBank/DDBJ databases">
        <title>Huge and variable diversity of episymbiotic CPR bacteria and DPANN archaea in groundwater ecosystems.</title>
        <authorList>
            <person name="He C.Y."/>
            <person name="Keren R."/>
            <person name="Whittaker M."/>
            <person name="Farag I.F."/>
            <person name="Doudna J."/>
            <person name="Cate J.H.D."/>
            <person name="Banfield J.F."/>
        </authorList>
    </citation>
    <scope>NUCLEOTIDE SEQUENCE</scope>
    <source>
        <strain evidence="7">NC_groundwater_1813_Pr3_B-0.1um_71_17</strain>
    </source>
</reference>
<dbReference type="Gene3D" id="3.10.105.10">
    <property type="entry name" value="Dipeptide-binding Protein, Domain 3"/>
    <property type="match status" value="1"/>
</dbReference>
<feature type="domain" description="Solute-binding protein family 5" evidence="6">
    <location>
        <begin position="76"/>
        <end position="394"/>
    </location>
</feature>
<feature type="chain" id="PRO_5036852955" description="Solute-binding protein family 5 domain-containing protein" evidence="5">
    <location>
        <begin position="29"/>
        <end position="510"/>
    </location>
</feature>
<dbReference type="SUPFAM" id="SSF53850">
    <property type="entry name" value="Periplasmic binding protein-like II"/>
    <property type="match status" value="1"/>
</dbReference>
<name>A0A933SDR3_UNCEI</name>
<dbReference type="Pfam" id="PF00496">
    <property type="entry name" value="SBP_bac_5"/>
    <property type="match status" value="1"/>
</dbReference>
<dbReference type="GO" id="GO:0030313">
    <property type="term" value="C:cell envelope"/>
    <property type="evidence" value="ECO:0007669"/>
    <property type="project" value="UniProtKB-SubCell"/>
</dbReference>
<gene>
    <name evidence="7" type="ORF">HZA61_12275</name>
</gene>
<protein>
    <recommendedName>
        <fullName evidence="6">Solute-binding protein family 5 domain-containing protein</fullName>
    </recommendedName>
</protein>
<comment type="caution">
    <text evidence="7">The sequence shown here is derived from an EMBL/GenBank/DDBJ whole genome shotgun (WGS) entry which is preliminary data.</text>
</comment>
<comment type="subcellular location">
    <subcellularLocation>
        <location evidence="1">Cell envelope</location>
    </subcellularLocation>
</comment>
<feature type="signal peptide" evidence="5">
    <location>
        <begin position="1"/>
        <end position="28"/>
    </location>
</feature>
<keyword evidence="4 5" id="KW-0732">Signal</keyword>
<dbReference type="PANTHER" id="PTHR30290:SF10">
    <property type="entry name" value="PERIPLASMIC OLIGOPEPTIDE-BINDING PROTEIN-RELATED"/>
    <property type="match status" value="1"/>
</dbReference>
<sequence>MTLPARMRCTAAAFVLVLAAAGCAPKSAPPATIVRSWFAGHAQPAFDPDGPPDALRWALERALSRGLVELDTTGVPRPAAAESYAWSDDSLALTFRLRADLRYTDGTPVTSADFAAALTAGLARTDHASREWLLAAVTGLDKVRAGRPIPRLGIETPEPATLVLRLSRRDPRLLERLALPGVATPWRARTGTWAEAVGLGPYRVAAAEGDRVLVFVRADSLAPARALADTLRVRFGSGAPRVRTPLRAGEADLVWPLPPALLEQPLPAGYAARSRAASPVRRLLLLFRADMPPTTKLPARHALAHATSRADLVEALGPAGQESATWLPGGGPFEFPRFDEDEMRAWLARGKLGASFHVVLAYDADGTGAAVARALQGTWARVGLYAEMRPLRGAAAAAQPLLSAAAHAQLVEEQALLTGPEAELAGLVMPVRGPAVGSFRSGWRTREFDPWVARTDAAVPLDAVRAQARLSEERLALPIALLPWQWVERNTGEIARFHPRFGPEWAADRD</sequence>
<dbReference type="PANTHER" id="PTHR30290">
    <property type="entry name" value="PERIPLASMIC BINDING COMPONENT OF ABC TRANSPORTER"/>
    <property type="match status" value="1"/>
</dbReference>
<evidence type="ECO:0000256" key="2">
    <source>
        <dbReference type="ARBA" id="ARBA00005695"/>
    </source>
</evidence>
<evidence type="ECO:0000313" key="8">
    <source>
        <dbReference type="Proteomes" id="UP000696931"/>
    </source>
</evidence>
<organism evidence="7 8">
    <name type="scientific">Eiseniibacteriota bacterium</name>
    <dbReference type="NCBI Taxonomy" id="2212470"/>
    <lineage>
        <taxon>Bacteria</taxon>
        <taxon>Candidatus Eiseniibacteriota</taxon>
    </lineage>
</organism>